<dbReference type="PhylomeDB" id="S7ZR22"/>
<dbReference type="InterPro" id="IPR011701">
    <property type="entry name" value="MFS"/>
</dbReference>
<feature type="transmembrane region" description="Helical" evidence="6">
    <location>
        <begin position="331"/>
        <end position="348"/>
    </location>
</feature>
<dbReference type="AlphaFoldDB" id="S7ZR22"/>
<gene>
    <name evidence="7" type="ORF">PDE_06071</name>
</gene>
<keyword evidence="2" id="KW-0813">Transport</keyword>
<evidence type="ECO:0000256" key="2">
    <source>
        <dbReference type="ARBA" id="ARBA00022448"/>
    </source>
</evidence>
<dbReference type="Proteomes" id="UP000019376">
    <property type="component" value="Unassembled WGS sequence"/>
</dbReference>
<evidence type="ECO:0008006" key="9">
    <source>
        <dbReference type="Google" id="ProtNLM"/>
    </source>
</evidence>
<evidence type="ECO:0000256" key="1">
    <source>
        <dbReference type="ARBA" id="ARBA00004141"/>
    </source>
</evidence>
<keyword evidence="8" id="KW-1185">Reference proteome</keyword>
<feature type="transmembrane region" description="Helical" evidence="6">
    <location>
        <begin position="154"/>
        <end position="174"/>
    </location>
</feature>
<evidence type="ECO:0000256" key="6">
    <source>
        <dbReference type="SAM" id="Phobius"/>
    </source>
</evidence>
<feature type="transmembrane region" description="Helical" evidence="6">
    <location>
        <begin position="121"/>
        <end position="142"/>
    </location>
</feature>
<feature type="transmembrane region" description="Helical" evidence="6">
    <location>
        <begin position="410"/>
        <end position="431"/>
    </location>
</feature>
<dbReference type="HOGENOM" id="CLU_001265_51_1_1"/>
<name>S7ZR22_PENO1</name>
<dbReference type="OrthoDB" id="5086884at2759"/>
<dbReference type="Gene3D" id="1.20.1250.20">
    <property type="entry name" value="MFS general substrate transporter like domains"/>
    <property type="match status" value="1"/>
</dbReference>
<evidence type="ECO:0000256" key="4">
    <source>
        <dbReference type="ARBA" id="ARBA00022989"/>
    </source>
</evidence>
<dbReference type="Pfam" id="PF07690">
    <property type="entry name" value="MFS_1"/>
    <property type="match status" value="1"/>
</dbReference>
<dbReference type="InterPro" id="IPR050930">
    <property type="entry name" value="MFS_Vesicular_Transporter"/>
</dbReference>
<evidence type="ECO:0000313" key="7">
    <source>
        <dbReference type="EMBL" id="EPS31116.1"/>
    </source>
</evidence>
<feature type="transmembrane region" description="Helical" evidence="6">
    <location>
        <begin position="368"/>
        <end position="389"/>
    </location>
</feature>
<keyword evidence="5 6" id="KW-0472">Membrane</keyword>
<sequence>MSASSPQRMPWGYRWRSSGLFVLIATVTSVLTDMFLHQFLVSILPSILEDRVNLDSALLQRVSVALLAQTALISFLVTPIIGRLANYLHARTWLLLGLIGQLGGSVLIASTHSVITLFGGRAIQALANAIVGILGAKSLSHVSSSDGHERIQRILTLAVAAGSSGGPLVAGTLFEVSNYWTAWKSAFAASLIGIILQSMMLLPTQEVSVETHVAEVQSHTDTESNPDENSPLLPASFKTIRTQLPADVKSAKRDLNLYFRLLTSRRYMGGILSSVCFAIVSGSFDTTLPLHVSEAFQWGSQPTGMLFAVLHGPHVFLSAPVHWLKRRVGSHHTASVGFFGLAILLWLAGTPGNERFSWTSPGGRGPVIYASAIATAGVFMSLLQGAGLMETARAVQELAHEQPDTFDAEATLHAMVISSLSLKLGLFLGPIISGRLVDTWGYYDMNCVLAAMCLGCAIVSAWNYE</sequence>
<reference evidence="7 8" key="1">
    <citation type="journal article" date="2013" name="PLoS ONE">
        <title>Genomic and secretomic analyses reveal unique features of the lignocellulolytic enzyme system of Penicillium decumbens.</title>
        <authorList>
            <person name="Liu G."/>
            <person name="Zhang L."/>
            <person name="Wei X."/>
            <person name="Zou G."/>
            <person name="Qin Y."/>
            <person name="Ma L."/>
            <person name="Li J."/>
            <person name="Zheng H."/>
            <person name="Wang S."/>
            <person name="Wang C."/>
            <person name="Xun L."/>
            <person name="Zhao G.-P."/>
            <person name="Zhou Z."/>
            <person name="Qu Y."/>
        </authorList>
    </citation>
    <scope>NUCLEOTIDE SEQUENCE [LARGE SCALE GENOMIC DNA]</scope>
    <source>
        <strain evidence="8">114-2 / CGMCC 5302</strain>
    </source>
</reference>
<dbReference type="eggNOG" id="KOG3764">
    <property type="taxonomic scope" value="Eukaryota"/>
</dbReference>
<protein>
    <recommendedName>
        <fullName evidence="9">Major facilitator superfamily (MFS) profile domain-containing protein</fullName>
    </recommendedName>
</protein>
<evidence type="ECO:0000256" key="3">
    <source>
        <dbReference type="ARBA" id="ARBA00022692"/>
    </source>
</evidence>
<feature type="transmembrane region" description="Helical" evidence="6">
    <location>
        <begin position="180"/>
        <end position="202"/>
    </location>
</feature>
<dbReference type="PANTHER" id="PTHR23506">
    <property type="entry name" value="GH10249P"/>
    <property type="match status" value="1"/>
</dbReference>
<comment type="subcellular location">
    <subcellularLocation>
        <location evidence="1">Membrane</location>
        <topology evidence="1">Multi-pass membrane protein</topology>
    </subcellularLocation>
</comment>
<dbReference type="GO" id="GO:0022857">
    <property type="term" value="F:transmembrane transporter activity"/>
    <property type="evidence" value="ECO:0007669"/>
    <property type="project" value="InterPro"/>
</dbReference>
<evidence type="ECO:0000256" key="5">
    <source>
        <dbReference type="ARBA" id="ARBA00023136"/>
    </source>
</evidence>
<dbReference type="STRING" id="933388.S7ZR22"/>
<feature type="transmembrane region" description="Helical" evidence="6">
    <location>
        <begin position="267"/>
        <end position="284"/>
    </location>
</feature>
<dbReference type="EMBL" id="KB644413">
    <property type="protein sequence ID" value="EPS31116.1"/>
    <property type="molecule type" value="Genomic_DNA"/>
</dbReference>
<accession>S7ZR22</accession>
<feature type="transmembrane region" description="Helical" evidence="6">
    <location>
        <begin position="20"/>
        <end position="41"/>
    </location>
</feature>
<proteinExistence type="predicted"/>
<keyword evidence="4 6" id="KW-1133">Transmembrane helix</keyword>
<keyword evidence="3 6" id="KW-0812">Transmembrane</keyword>
<feature type="transmembrane region" description="Helical" evidence="6">
    <location>
        <begin position="443"/>
        <end position="464"/>
    </location>
</feature>
<dbReference type="PANTHER" id="PTHR23506:SF35">
    <property type="entry name" value="MAJOR FACILITATOR SUPERFAMILY (MFS) PROFILE DOMAIN-CONTAINING PROTEIN-RELATED"/>
    <property type="match status" value="1"/>
</dbReference>
<feature type="transmembrane region" description="Helical" evidence="6">
    <location>
        <begin position="304"/>
        <end position="324"/>
    </location>
</feature>
<dbReference type="InterPro" id="IPR036259">
    <property type="entry name" value="MFS_trans_sf"/>
</dbReference>
<organism evidence="7 8">
    <name type="scientific">Penicillium oxalicum (strain 114-2 / CGMCC 5302)</name>
    <name type="common">Penicillium decumbens</name>
    <dbReference type="NCBI Taxonomy" id="933388"/>
    <lineage>
        <taxon>Eukaryota</taxon>
        <taxon>Fungi</taxon>
        <taxon>Dikarya</taxon>
        <taxon>Ascomycota</taxon>
        <taxon>Pezizomycotina</taxon>
        <taxon>Eurotiomycetes</taxon>
        <taxon>Eurotiomycetidae</taxon>
        <taxon>Eurotiales</taxon>
        <taxon>Aspergillaceae</taxon>
        <taxon>Penicillium</taxon>
    </lineage>
</organism>
<dbReference type="GO" id="GO:0016020">
    <property type="term" value="C:membrane"/>
    <property type="evidence" value="ECO:0007669"/>
    <property type="project" value="UniProtKB-SubCell"/>
</dbReference>
<feature type="transmembrane region" description="Helical" evidence="6">
    <location>
        <begin position="93"/>
        <end position="115"/>
    </location>
</feature>
<evidence type="ECO:0000313" key="8">
    <source>
        <dbReference type="Proteomes" id="UP000019376"/>
    </source>
</evidence>
<feature type="transmembrane region" description="Helical" evidence="6">
    <location>
        <begin position="61"/>
        <end position="81"/>
    </location>
</feature>
<dbReference type="SUPFAM" id="SSF103473">
    <property type="entry name" value="MFS general substrate transporter"/>
    <property type="match status" value="1"/>
</dbReference>